<accession>A0A9N9S3X5</accession>
<evidence type="ECO:0000256" key="6">
    <source>
        <dbReference type="ARBA" id="ARBA00022553"/>
    </source>
</evidence>
<protein>
    <recommendedName>
        <fullName evidence="20">(3R)-3-hydroxyacyl-CoA dehydrogenase</fullName>
        <ecNumber evidence="19">1.1.1.239</ecNumber>
        <ecNumber evidence="4">1.1.1.n12</ecNumber>
    </recommendedName>
    <alternativeName>
        <fullName evidence="22">17-beta-hydroxysteroid dehydrogenase 8</fullName>
    </alternativeName>
    <alternativeName>
        <fullName evidence="21">3-ketoacyl-[acyl-carrier-protein] reductase alpha subunit</fullName>
    </alternativeName>
    <alternativeName>
        <fullName evidence="24">3-oxoacyl-[acyl-carrier-protein] reductase</fullName>
    </alternativeName>
    <alternativeName>
        <fullName evidence="25">Estradiol 17-beta-dehydrogenase 8</fullName>
    </alternativeName>
    <alternativeName>
        <fullName evidence="23">Testosterone 17-beta-dehydrogenase 8</fullName>
    </alternativeName>
</protein>
<dbReference type="PRINTS" id="PR00081">
    <property type="entry name" value="GDHRDH"/>
</dbReference>
<comment type="catalytic activity">
    <reaction evidence="16">
        <text>17beta-hydroxy-5alpha-androstan-3-one + NAD(+) = 5alpha-androstan-3,17-dione + NADH + H(+)</text>
        <dbReference type="Rhea" id="RHEA:41992"/>
        <dbReference type="ChEBI" id="CHEBI:15378"/>
        <dbReference type="ChEBI" id="CHEBI:15994"/>
        <dbReference type="ChEBI" id="CHEBI:16330"/>
        <dbReference type="ChEBI" id="CHEBI:57540"/>
        <dbReference type="ChEBI" id="CHEBI:57945"/>
    </reaction>
    <physiologicalReaction direction="left-to-right" evidence="16">
        <dbReference type="Rhea" id="RHEA:41993"/>
    </physiologicalReaction>
</comment>
<dbReference type="PANTHER" id="PTHR42760:SF83">
    <property type="entry name" value="(3R)-3-HYDROXYACYL-COA DEHYDROGENASE"/>
    <property type="match status" value="1"/>
</dbReference>
<dbReference type="EC" id="1.1.1.n12" evidence="4"/>
<evidence type="ECO:0000259" key="26">
    <source>
        <dbReference type="SMART" id="SM00822"/>
    </source>
</evidence>
<evidence type="ECO:0000256" key="9">
    <source>
        <dbReference type="ARBA" id="ARBA00023027"/>
    </source>
</evidence>
<evidence type="ECO:0000256" key="17">
    <source>
        <dbReference type="ARBA" id="ARBA00052680"/>
    </source>
</evidence>
<comment type="similarity">
    <text evidence="3">Belongs to the short-chain dehydrogenases/reductases (SDR) family.</text>
</comment>
<keyword evidence="9" id="KW-0520">NAD</keyword>
<dbReference type="InterPro" id="IPR036291">
    <property type="entry name" value="NAD(P)-bd_dom_sf"/>
</dbReference>
<evidence type="ECO:0000256" key="12">
    <source>
        <dbReference type="ARBA" id="ARBA00023160"/>
    </source>
</evidence>
<dbReference type="GO" id="GO:0048038">
    <property type="term" value="F:quinone binding"/>
    <property type="evidence" value="ECO:0007669"/>
    <property type="project" value="TreeGrafter"/>
</dbReference>
<evidence type="ECO:0000256" key="10">
    <source>
        <dbReference type="ARBA" id="ARBA00023098"/>
    </source>
</evidence>
<dbReference type="EC" id="1.1.1.239" evidence="19"/>
<keyword evidence="10" id="KW-0443">Lipid metabolism</keyword>
<reference evidence="27" key="1">
    <citation type="submission" date="2022-01" db="EMBL/GenBank/DDBJ databases">
        <authorList>
            <person name="King R."/>
        </authorList>
    </citation>
    <scope>NUCLEOTIDE SEQUENCE</scope>
</reference>
<keyword evidence="12" id="KW-0275">Fatty acid biosynthesis</keyword>
<evidence type="ECO:0000256" key="15">
    <source>
        <dbReference type="ARBA" id="ARBA00050232"/>
    </source>
</evidence>
<evidence type="ECO:0000256" key="24">
    <source>
        <dbReference type="ARBA" id="ARBA00083097"/>
    </source>
</evidence>
<gene>
    <name evidence="27" type="ORF">CHIRRI_LOCUS13240</name>
</gene>
<dbReference type="EMBL" id="OU895880">
    <property type="protein sequence ID" value="CAG9810427.1"/>
    <property type="molecule type" value="Genomic_DNA"/>
</dbReference>
<organism evidence="27 28">
    <name type="scientific">Chironomus riparius</name>
    <dbReference type="NCBI Taxonomy" id="315576"/>
    <lineage>
        <taxon>Eukaryota</taxon>
        <taxon>Metazoa</taxon>
        <taxon>Ecdysozoa</taxon>
        <taxon>Arthropoda</taxon>
        <taxon>Hexapoda</taxon>
        <taxon>Insecta</taxon>
        <taxon>Pterygota</taxon>
        <taxon>Neoptera</taxon>
        <taxon>Endopterygota</taxon>
        <taxon>Diptera</taxon>
        <taxon>Nematocera</taxon>
        <taxon>Chironomoidea</taxon>
        <taxon>Chironomidae</taxon>
        <taxon>Chironominae</taxon>
        <taxon>Chironomus</taxon>
    </lineage>
</organism>
<comment type="catalytic activity">
    <reaction evidence="17">
        <text>a (3R)-3-hydroxyacyl-CoA + NAD(+) = a 3-oxoacyl-CoA + NADH + H(+)</text>
        <dbReference type="Rhea" id="RHEA:32711"/>
        <dbReference type="ChEBI" id="CHEBI:15378"/>
        <dbReference type="ChEBI" id="CHEBI:57319"/>
        <dbReference type="ChEBI" id="CHEBI:57540"/>
        <dbReference type="ChEBI" id="CHEBI:57945"/>
        <dbReference type="ChEBI" id="CHEBI:90726"/>
        <dbReference type="EC" id="1.1.1.n12"/>
    </reaction>
    <physiologicalReaction direction="left-to-right" evidence="17">
        <dbReference type="Rhea" id="RHEA:32712"/>
    </physiologicalReaction>
</comment>
<comment type="subcellular location">
    <subcellularLocation>
        <location evidence="1">Mitochondrion matrix</location>
    </subcellularLocation>
</comment>
<dbReference type="GO" id="GO:0004303">
    <property type="term" value="F:estradiol 17-beta-dehydrogenase [NAD(P)+] activity"/>
    <property type="evidence" value="ECO:0007669"/>
    <property type="project" value="UniProtKB-EC"/>
</dbReference>
<comment type="subunit">
    <text evidence="18">Heterotetramer with CBR4; contains two molecules of HSD17B8 and CBR4.</text>
</comment>
<keyword evidence="11" id="KW-0496">Mitochondrion</keyword>
<evidence type="ECO:0000256" key="14">
    <source>
        <dbReference type="ARBA" id="ARBA00049069"/>
    </source>
</evidence>
<keyword evidence="6" id="KW-0597">Phosphoprotein</keyword>
<dbReference type="InterPro" id="IPR002347">
    <property type="entry name" value="SDR_fam"/>
</dbReference>
<evidence type="ECO:0000313" key="27">
    <source>
        <dbReference type="EMBL" id="CAG9810427.1"/>
    </source>
</evidence>
<feature type="domain" description="Ketoreductase" evidence="26">
    <location>
        <begin position="9"/>
        <end position="192"/>
    </location>
</feature>
<dbReference type="Gene3D" id="3.40.50.720">
    <property type="entry name" value="NAD(P)-binding Rossmann-like Domain"/>
    <property type="match status" value="1"/>
</dbReference>
<evidence type="ECO:0000256" key="22">
    <source>
        <dbReference type="ARBA" id="ARBA00081419"/>
    </source>
</evidence>
<evidence type="ECO:0000256" key="13">
    <source>
        <dbReference type="ARBA" id="ARBA00037929"/>
    </source>
</evidence>
<evidence type="ECO:0000256" key="25">
    <source>
        <dbReference type="ARBA" id="ARBA00083258"/>
    </source>
</evidence>
<dbReference type="FunFam" id="3.40.50.720:FF:000231">
    <property type="entry name" value="Estradiol 17-beta-dehydrogenase 8"/>
    <property type="match status" value="1"/>
</dbReference>
<evidence type="ECO:0000256" key="16">
    <source>
        <dbReference type="ARBA" id="ARBA00050435"/>
    </source>
</evidence>
<name>A0A9N9S3X5_9DIPT</name>
<keyword evidence="7" id="KW-0276">Fatty acid metabolism</keyword>
<dbReference type="Proteomes" id="UP001153620">
    <property type="component" value="Chromosome 4"/>
</dbReference>
<dbReference type="SUPFAM" id="SSF51735">
    <property type="entry name" value="NAD(P)-binding Rossmann-fold domains"/>
    <property type="match status" value="1"/>
</dbReference>
<comment type="pathway">
    <text evidence="2">Lipid metabolism; fatty acid biosynthesis.</text>
</comment>
<evidence type="ECO:0000256" key="23">
    <source>
        <dbReference type="ARBA" id="ARBA00081936"/>
    </source>
</evidence>
<evidence type="ECO:0000256" key="5">
    <source>
        <dbReference type="ARBA" id="ARBA00022516"/>
    </source>
</evidence>
<dbReference type="AlphaFoldDB" id="A0A9N9S3X5"/>
<evidence type="ECO:0000256" key="8">
    <source>
        <dbReference type="ARBA" id="ARBA00023002"/>
    </source>
</evidence>
<sequence>MPSTLLLGKLAFVTGAGSGIGRAVAIRFAQEGATVIAADRNFQQAEETTKKLGSTHMPIEVDVTNGDNIKSVLEEAINRYKRPPSTIVNCAGITRDAFILKMEDSDFDLVLNVNLKGTYLVMKHAAQRMIDYKLGGSMINISSVTARMGNMGQCNYAPSKAAVDCLSRVASKEFARYGIRVNTVVPGFINTPMTHTVPDKVKDMITANVALRRFGEPEEISDTIAFLASDKSEYITGTSIEVSGGLA</sequence>
<dbReference type="GO" id="GO:0006633">
    <property type="term" value="P:fatty acid biosynthetic process"/>
    <property type="evidence" value="ECO:0007669"/>
    <property type="project" value="UniProtKB-KW"/>
</dbReference>
<dbReference type="PRINTS" id="PR00080">
    <property type="entry name" value="SDRFAMILY"/>
</dbReference>
<evidence type="ECO:0000256" key="18">
    <source>
        <dbReference type="ARBA" id="ARBA00065174"/>
    </source>
</evidence>
<evidence type="ECO:0000313" key="28">
    <source>
        <dbReference type="Proteomes" id="UP001153620"/>
    </source>
</evidence>
<evidence type="ECO:0000256" key="2">
    <source>
        <dbReference type="ARBA" id="ARBA00005194"/>
    </source>
</evidence>
<evidence type="ECO:0000256" key="21">
    <source>
        <dbReference type="ARBA" id="ARBA00077835"/>
    </source>
</evidence>
<evidence type="ECO:0000256" key="4">
    <source>
        <dbReference type="ARBA" id="ARBA00012456"/>
    </source>
</evidence>
<proteinExistence type="inferred from homology"/>
<dbReference type="GO" id="GO:0008210">
    <property type="term" value="P:estrogen metabolic process"/>
    <property type="evidence" value="ECO:0007669"/>
    <property type="project" value="UniProtKB-ARBA"/>
</dbReference>
<evidence type="ECO:0000256" key="7">
    <source>
        <dbReference type="ARBA" id="ARBA00022832"/>
    </source>
</evidence>
<keyword evidence="8" id="KW-0560">Oxidoreductase</keyword>
<evidence type="ECO:0000256" key="19">
    <source>
        <dbReference type="ARBA" id="ARBA00066822"/>
    </source>
</evidence>
<dbReference type="Pfam" id="PF13561">
    <property type="entry name" value="adh_short_C2"/>
    <property type="match status" value="1"/>
</dbReference>
<dbReference type="GO" id="GO:0047035">
    <property type="term" value="F:testosterone dehydrogenase (NAD+) activity"/>
    <property type="evidence" value="ECO:0007669"/>
    <property type="project" value="UniProtKB-EC"/>
</dbReference>
<comment type="pathway">
    <text evidence="13">Steroid biosynthesis; estrogen biosynthesis.</text>
</comment>
<dbReference type="SMART" id="SM00822">
    <property type="entry name" value="PKS_KR"/>
    <property type="match status" value="1"/>
</dbReference>
<evidence type="ECO:0000256" key="11">
    <source>
        <dbReference type="ARBA" id="ARBA00023128"/>
    </source>
</evidence>
<dbReference type="PANTHER" id="PTHR42760">
    <property type="entry name" value="SHORT-CHAIN DEHYDROGENASES/REDUCTASES FAMILY MEMBER"/>
    <property type="match status" value="1"/>
</dbReference>
<evidence type="ECO:0000256" key="3">
    <source>
        <dbReference type="ARBA" id="ARBA00006484"/>
    </source>
</evidence>
<evidence type="ECO:0000256" key="1">
    <source>
        <dbReference type="ARBA" id="ARBA00004305"/>
    </source>
</evidence>
<keyword evidence="5" id="KW-0444">Lipid biosynthesis</keyword>
<comment type="catalytic activity">
    <reaction evidence="15">
        <text>testosterone + NAD(+) = androst-4-ene-3,17-dione + NADH + H(+)</text>
        <dbReference type="Rhea" id="RHEA:14929"/>
        <dbReference type="ChEBI" id="CHEBI:15378"/>
        <dbReference type="ChEBI" id="CHEBI:16422"/>
        <dbReference type="ChEBI" id="CHEBI:17347"/>
        <dbReference type="ChEBI" id="CHEBI:57540"/>
        <dbReference type="ChEBI" id="CHEBI:57945"/>
        <dbReference type="EC" id="1.1.1.239"/>
    </reaction>
    <physiologicalReaction direction="left-to-right" evidence="15">
        <dbReference type="Rhea" id="RHEA:14930"/>
    </physiologicalReaction>
</comment>
<keyword evidence="28" id="KW-1185">Reference proteome</keyword>
<evidence type="ECO:0000256" key="20">
    <source>
        <dbReference type="ARBA" id="ARBA00070911"/>
    </source>
</evidence>
<dbReference type="GO" id="GO:0005759">
    <property type="term" value="C:mitochondrial matrix"/>
    <property type="evidence" value="ECO:0007669"/>
    <property type="project" value="UniProtKB-SubCell"/>
</dbReference>
<dbReference type="OrthoDB" id="1888931at2759"/>
<reference evidence="27" key="2">
    <citation type="submission" date="2022-10" db="EMBL/GenBank/DDBJ databases">
        <authorList>
            <consortium name="ENA_rothamsted_submissions"/>
            <consortium name="culmorum"/>
            <person name="King R."/>
        </authorList>
    </citation>
    <scope>NUCLEOTIDE SEQUENCE</scope>
</reference>
<dbReference type="InterPro" id="IPR057326">
    <property type="entry name" value="KR_dom"/>
</dbReference>
<comment type="catalytic activity">
    <reaction evidence="14">
        <text>17beta-estradiol + NAD(+) = estrone + NADH + H(+)</text>
        <dbReference type="Rhea" id="RHEA:24612"/>
        <dbReference type="ChEBI" id="CHEBI:15378"/>
        <dbReference type="ChEBI" id="CHEBI:16469"/>
        <dbReference type="ChEBI" id="CHEBI:17263"/>
        <dbReference type="ChEBI" id="CHEBI:57540"/>
        <dbReference type="ChEBI" id="CHEBI:57945"/>
        <dbReference type="EC" id="1.1.1.62"/>
    </reaction>
    <physiologicalReaction direction="left-to-right" evidence="14">
        <dbReference type="Rhea" id="RHEA:24613"/>
    </physiologicalReaction>
    <physiologicalReaction direction="right-to-left" evidence="14">
        <dbReference type="Rhea" id="RHEA:24614"/>
    </physiologicalReaction>
</comment>